<dbReference type="EMBL" id="CAJHCQ010000014">
    <property type="protein sequence ID" value="CAD6549799.1"/>
    <property type="molecule type" value="Genomic_DNA"/>
</dbReference>
<dbReference type="PANTHER" id="PTHR33755">
    <property type="entry name" value="TOXIN PARE1-RELATED"/>
    <property type="match status" value="1"/>
</dbReference>
<comment type="similarity">
    <text evidence="1">Belongs to the RelE toxin family.</text>
</comment>
<dbReference type="Proteomes" id="UP000656319">
    <property type="component" value="Unassembled WGS sequence"/>
</dbReference>
<sequence length="112" mass="13019">MTAKAVIPTRLARQDVEDELTHYLVDEGSEQAALGFIAEIEQAYAHLAKHPNIGSLRYSYELDIPGLRSWSLDRYPHLIFYIERKDHVEVWRVLNGKRDIPAWLLSDDSEFH</sequence>
<evidence type="ECO:0000256" key="1">
    <source>
        <dbReference type="ARBA" id="ARBA00006226"/>
    </source>
</evidence>
<protein>
    <recommendedName>
        <fullName evidence="5">Toxin ParE1/3/4</fullName>
    </recommendedName>
</protein>
<dbReference type="RefSeq" id="WP_201698494.1">
    <property type="nucleotide sequence ID" value="NZ_CAJHCQ010000014.1"/>
</dbReference>
<evidence type="ECO:0008006" key="5">
    <source>
        <dbReference type="Google" id="ProtNLM"/>
    </source>
</evidence>
<evidence type="ECO:0000313" key="4">
    <source>
        <dbReference type="Proteomes" id="UP000656319"/>
    </source>
</evidence>
<dbReference type="Gene3D" id="3.30.2310.20">
    <property type="entry name" value="RelE-like"/>
    <property type="match status" value="1"/>
</dbReference>
<dbReference type="InterPro" id="IPR007712">
    <property type="entry name" value="RelE/ParE_toxin"/>
</dbReference>
<keyword evidence="2" id="KW-1277">Toxin-antitoxin system</keyword>
<gene>
    <name evidence="3" type="ORF">LMG27952_04919</name>
</gene>
<keyword evidence="4" id="KW-1185">Reference proteome</keyword>
<organism evidence="3 4">
    <name type="scientific">Paraburkholderia hiiakae</name>
    <dbReference type="NCBI Taxonomy" id="1081782"/>
    <lineage>
        <taxon>Bacteria</taxon>
        <taxon>Pseudomonadati</taxon>
        <taxon>Pseudomonadota</taxon>
        <taxon>Betaproteobacteria</taxon>
        <taxon>Burkholderiales</taxon>
        <taxon>Burkholderiaceae</taxon>
        <taxon>Paraburkholderia</taxon>
    </lineage>
</organism>
<reference evidence="3 4" key="1">
    <citation type="submission" date="2020-10" db="EMBL/GenBank/DDBJ databases">
        <authorList>
            <person name="Peeters C."/>
        </authorList>
    </citation>
    <scope>NUCLEOTIDE SEQUENCE [LARGE SCALE GENOMIC DNA]</scope>
    <source>
        <strain evidence="3 4">LMG 27952</strain>
    </source>
</reference>
<name>A0ABM8NYS4_9BURK</name>
<comment type="caution">
    <text evidence="3">The sequence shown here is derived from an EMBL/GenBank/DDBJ whole genome shotgun (WGS) entry which is preliminary data.</text>
</comment>
<dbReference type="Pfam" id="PF05016">
    <property type="entry name" value="ParE_toxin"/>
    <property type="match status" value="1"/>
</dbReference>
<proteinExistence type="inferred from homology"/>
<evidence type="ECO:0000256" key="2">
    <source>
        <dbReference type="ARBA" id="ARBA00022649"/>
    </source>
</evidence>
<dbReference type="InterPro" id="IPR051803">
    <property type="entry name" value="TA_system_RelE-like_toxin"/>
</dbReference>
<accession>A0ABM8NYS4</accession>
<dbReference type="InterPro" id="IPR035093">
    <property type="entry name" value="RelE/ParE_toxin_dom_sf"/>
</dbReference>
<evidence type="ECO:0000313" key="3">
    <source>
        <dbReference type="EMBL" id="CAD6549799.1"/>
    </source>
</evidence>
<dbReference type="PANTHER" id="PTHR33755:SF8">
    <property type="entry name" value="TOXIN PARE2"/>
    <property type="match status" value="1"/>
</dbReference>